<protein>
    <recommendedName>
        <fullName evidence="1">DNA polymerase III PolC-type N-terminal domain-containing protein</fullName>
    </recommendedName>
</protein>
<evidence type="ECO:0000259" key="1">
    <source>
        <dbReference type="Pfam" id="PF14480"/>
    </source>
</evidence>
<sequence>MDEQLPITRRQFHILLNQIQMTDDDLSRYFEEGEIVKLTVHKATKTWHFLFKFKALLPYKVYAMFLSRLTNAFSHIAQITCTIEVSDPHISEELVQSYWSHCVEELQGISPQSSACFSSKNHRCLDIKSSLKKKKRNRGTRY</sequence>
<evidence type="ECO:0000313" key="2">
    <source>
        <dbReference type="EMBL" id="BBP89415.1"/>
    </source>
</evidence>
<name>A0A5S9M979_BACIA</name>
<dbReference type="AlphaFoldDB" id="A0A5S9M979"/>
<feature type="domain" description="DNA polymerase III PolC-type N-terminal" evidence="1">
    <location>
        <begin position="11"/>
        <end position="83"/>
    </location>
</feature>
<reference evidence="2 3" key="1">
    <citation type="submission" date="2019-12" db="EMBL/GenBank/DDBJ databases">
        <title>Full genome sequence of a Bacillus safensis strain isolated from commercially available natto in Indonesia.</title>
        <authorList>
            <person name="Yoshida M."/>
            <person name="Uomi M."/>
            <person name="Waturangi D."/>
            <person name="Ekaputri J.J."/>
            <person name="Setiamarga D.H.E."/>
        </authorList>
    </citation>
    <scope>NUCLEOTIDE SEQUENCE [LARGE SCALE GENOMIC DNA]</scope>
    <source>
        <strain evidence="2 3">IDN1</strain>
    </source>
</reference>
<accession>A0A5S9M979</accession>
<proteinExistence type="predicted"/>
<dbReference type="Proteomes" id="UP000464658">
    <property type="component" value="Chromosome"/>
</dbReference>
<dbReference type="InterPro" id="IPR028112">
    <property type="entry name" value="DNA_PolC-type_N_I"/>
</dbReference>
<organism evidence="2 3">
    <name type="scientific">Bacillus safensis</name>
    <dbReference type="NCBI Taxonomy" id="561879"/>
    <lineage>
        <taxon>Bacteria</taxon>
        <taxon>Bacillati</taxon>
        <taxon>Bacillota</taxon>
        <taxon>Bacilli</taxon>
        <taxon>Bacillales</taxon>
        <taxon>Bacillaceae</taxon>
        <taxon>Bacillus</taxon>
    </lineage>
</organism>
<dbReference type="EMBL" id="AP021906">
    <property type="protein sequence ID" value="BBP89415.1"/>
    <property type="molecule type" value="Genomic_DNA"/>
</dbReference>
<gene>
    <name evidence="2" type="ORF">BsIDN1_30330</name>
</gene>
<evidence type="ECO:0000313" key="3">
    <source>
        <dbReference type="Proteomes" id="UP000464658"/>
    </source>
</evidence>
<dbReference type="Pfam" id="PF14480">
    <property type="entry name" value="DNA_pol3_a_NI"/>
    <property type="match status" value="1"/>
</dbReference>